<feature type="compositionally biased region" description="Low complexity" evidence="1">
    <location>
        <begin position="190"/>
        <end position="288"/>
    </location>
</feature>
<organism evidence="2 3">
    <name type="scientific">Ambrosiozyma monospora</name>
    <name type="common">Yeast</name>
    <name type="synonym">Endomycopsis monosporus</name>
    <dbReference type="NCBI Taxonomy" id="43982"/>
    <lineage>
        <taxon>Eukaryota</taxon>
        <taxon>Fungi</taxon>
        <taxon>Dikarya</taxon>
        <taxon>Ascomycota</taxon>
        <taxon>Saccharomycotina</taxon>
        <taxon>Pichiomycetes</taxon>
        <taxon>Pichiales</taxon>
        <taxon>Pichiaceae</taxon>
        <taxon>Ambrosiozyma</taxon>
    </lineage>
</organism>
<reference evidence="2" key="1">
    <citation type="submission" date="2023-04" db="EMBL/GenBank/DDBJ databases">
        <title>Ambrosiozyma monospora NBRC 1965.</title>
        <authorList>
            <person name="Ichikawa N."/>
            <person name="Sato H."/>
            <person name="Tonouchi N."/>
        </authorList>
    </citation>
    <scope>NUCLEOTIDE SEQUENCE</scope>
    <source>
        <strain evidence="2">NBRC 1965</strain>
    </source>
</reference>
<evidence type="ECO:0000256" key="1">
    <source>
        <dbReference type="SAM" id="MobiDB-lite"/>
    </source>
</evidence>
<evidence type="ECO:0000313" key="2">
    <source>
        <dbReference type="EMBL" id="GME68041.1"/>
    </source>
</evidence>
<evidence type="ECO:0000313" key="3">
    <source>
        <dbReference type="Proteomes" id="UP001165063"/>
    </source>
</evidence>
<feature type="compositionally biased region" description="Polar residues" evidence="1">
    <location>
        <begin position="341"/>
        <end position="354"/>
    </location>
</feature>
<proteinExistence type="predicted"/>
<gene>
    <name evidence="2" type="ORF">Amon01_000895600</name>
</gene>
<feature type="region of interest" description="Disordered" evidence="1">
    <location>
        <begin position="145"/>
        <end position="354"/>
    </location>
</feature>
<dbReference type="Proteomes" id="UP001165063">
    <property type="component" value="Unassembled WGS sequence"/>
</dbReference>
<feature type="compositionally biased region" description="Low complexity" evidence="1">
    <location>
        <begin position="172"/>
        <end position="183"/>
    </location>
</feature>
<comment type="caution">
    <text evidence="2">The sequence shown here is derived from an EMBL/GenBank/DDBJ whole genome shotgun (WGS) entry which is preliminary data.</text>
</comment>
<dbReference type="EMBL" id="BSXU01009071">
    <property type="protein sequence ID" value="GME68041.1"/>
    <property type="molecule type" value="Genomic_DNA"/>
</dbReference>
<feature type="compositionally biased region" description="Polar residues" evidence="1">
    <location>
        <begin position="289"/>
        <end position="299"/>
    </location>
</feature>
<name>A0A9W6W8C4_AMBMO</name>
<protein>
    <submittedName>
        <fullName evidence="2">Unnamed protein product</fullName>
    </submittedName>
</protein>
<sequence length="354" mass="35423">MSPSQMLPTPFPLQTPNPTQQQLQLQIPTGPQGINQFQGSGIGGGMPSAVTLQNSQSLSAFYSQPFSAKFGPKSANFNSALFSQFPPGGNGGAGTTGGSNGDTPILPSGLPSKYLDFFPSPSVYYNQDWQIPMATVNAPTTSGPSHLLPMINNNNNNGNNSGAGAGGGLPGVTGAAAGASQQSIQPSILNQQKQQGQGQGPPNSNSSSNIASNVTLLNPTLNPTNSTTSSATSNILNPATAAPTAAMGSTGTGTMSAQTATGTVTASSSTSSSANSTGSSVSNTSQQSIATSVNSNSNAAMVREHRPPNLRGGSVGNEQSHGKFEVNIPRLQNGAGAGGITPSTVTTAASGNEK</sequence>
<feature type="region of interest" description="Disordered" evidence="1">
    <location>
        <begin position="1"/>
        <end position="20"/>
    </location>
</feature>
<dbReference type="AlphaFoldDB" id="A0A9W6W8C4"/>
<feature type="compositionally biased region" description="Gly residues" evidence="1">
    <location>
        <begin position="88"/>
        <end position="100"/>
    </location>
</feature>
<keyword evidence="3" id="KW-1185">Reference proteome</keyword>
<feature type="region of interest" description="Disordered" evidence="1">
    <location>
        <begin position="88"/>
        <end position="107"/>
    </location>
</feature>
<feature type="compositionally biased region" description="Gly residues" evidence="1">
    <location>
        <begin position="161"/>
        <end position="171"/>
    </location>
</feature>
<accession>A0A9W6W8C4</accession>